<gene>
    <name evidence="2" type="ORF">FJU31_04795</name>
</gene>
<organism evidence="2 3">
    <name type="scientific">Stenotrophomonas cyclobalanopsidis</name>
    <dbReference type="NCBI Taxonomy" id="2771362"/>
    <lineage>
        <taxon>Bacteria</taxon>
        <taxon>Pseudomonadati</taxon>
        <taxon>Pseudomonadota</taxon>
        <taxon>Gammaproteobacteria</taxon>
        <taxon>Lysobacterales</taxon>
        <taxon>Lysobacteraceae</taxon>
        <taxon>Stenotrophomonas</taxon>
    </lineage>
</organism>
<evidence type="ECO:0000256" key="1">
    <source>
        <dbReference type="SAM" id="SignalP"/>
    </source>
</evidence>
<evidence type="ECO:0008006" key="4">
    <source>
        <dbReference type="Google" id="ProtNLM"/>
    </source>
</evidence>
<proteinExistence type="predicted"/>
<dbReference type="Proteomes" id="UP000326367">
    <property type="component" value="Unassembled WGS sequence"/>
</dbReference>
<dbReference type="EMBL" id="VYKI01000004">
    <property type="protein sequence ID" value="KAA9002196.1"/>
    <property type="molecule type" value="Genomic_DNA"/>
</dbReference>
<evidence type="ECO:0000313" key="2">
    <source>
        <dbReference type="EMBL" id="KAA9002196.1"/>
    </source>
</evidence>
<accession>A0ABQ6T3V7</accession>
<evidence type="ECO:0000313" key="3">
    <source>
        <dbReference type="Proteomes" id="UP000326367"/>
    </source>
</evidence>
<keyword evidence="3" id="KW-1185">Reference proteome</keyword>
<comment type="caution">
    <text evidence="2">The sequence shown here is derived from an EMBL/GenBank/DDBJ whole genome shotgun (WGS) entry which is preliminary data.</text>
</comment>
<feature type="chain" id="PRO_5045119969" description="DUF2282 domain-containing protein" evidence="1">
    <location>
        <begin position="28"/>
        <end position="107"/>
    </location>
</feature>
<sequence length="107" mass="11098">MSKKIDKKVLLSPVLAAMLGVAGAASAAEIQTSESAPHVASANVASPSVELNIDYLDVQAQLDMDDAMAETKCTLYSSGGTKCTFYATDSDTVQQIAGDYGDGTFDV</sequence>
<name>A0ABQ6T3V7_9GAMM</name>
<dbReference type="RefSeq" id="WP_150453715.1">
    <property type="nucleotide sequence ID" value="NZ_VYKI01000004.1"/>
</dbReference>
<reference evidence="2 3" key="1">
    <citation type="journal article" date="2020" name="Antonie Van Leeuwenhoek">
        <title>Stenotrophomonas cyclobalanopsidis sp. nov., isolated from the leaf spot disease of Cyclobalanopsis patelliformis.</title>
        <authorList>
            <person name="Bian D.R."/>
            <person name="Xue H."/>
            <person name="Piao C.G."/>
            <person name="Li Y."/>
        </authorList>
    </citation>
    <scope>NUCLEOTIDE SEQUENCE [LARGE SCALE GENOMIC DNA]</scope>
    <source>
        <strain evidence="2 3">TPQG1-4</strain>
    </source>
</reference>
<keyword evidence="1" id="KW-0732">Signal</keyword>
<protein>
    <recommendedName>
        <fullName evidence="4">DUF2282 domain-containing protein</fullName>
    </recommendedName>
</protein>
<feature type="signal peptide" evidence="1">
    <location>
        <begin position="1"/>
        <end position="27"/>
    </location>
</feature>